<dbReference type="InterPro" id="IPR050364">
    <property type="entry name" value="Cytochrome_P450_fung"/>
</dbReference>
<evidence type="ECO:0000256" key="3">
    <source>
        <dbReference type="ARBA" id="ARBA00010617"/>
    </source>
</evidence>
<evidence type="ECO:0000256" key="4">
    <source>
        <dbReference type="ARBA" id="ARBA00022617"/>
    </source>
</evidence>
<comment type="caution">
    <text evidence="14">The sequence shown here is derived from an EMBL/GenBank/DDBJ whole genome shotgun (WGS) entry which is preliminary data.</text>
</comment>
<evidence type="ECO:0000256" key="8">
    <source>
        <dbReference type="ARBA" id="ARBA00023033"/>
    </source>
</evidence>
<keyword evidence="7 10" id="KW-0408">Iron</keyword>
<dbReference type="GO" id="GO:0006325">
    <property type="term" value="P:chromatin organization"/>
    <property type="evidence" value="ECO:0007669"/>
    <property type="project" value="UniProtKB-ARBA"/>
</dbReference>
<evidence type="ECO:0000313" key="14">
    <source>
        <dbReference type="EMBL" id="GJJ13366.1"/>
    </source>
</evidence>
<feature type="compositionally biased region" description="Polar residues" evidence="12">
    <location>
        <begin position="891"/>
        <end position="901"/>
    </location>
</feature>
<keyword evidence="15" id="KW-1185">Reference proteome</keyword>
<dbReference type="SMART" id="SM00297">
    <property type="entry name" value="BROMO"/>
    <property type="match status" value="2"/>
</dbReference>
<dbReference type="PANTHER" id="PTHR46300:SF7">
    <property type="entry name" value="P450, PUTATIVE (EUROFUNG)-RELATED"/>
    <property type="match status" value="1"/>
</dbReference>
<evidence type="ECO:0000256" key="2">
    <source>
        <dbReference type="ARBA" id="ARBA00005179"/>
    </source>
</evidence>
<protein>
    <recommendedName>
        <fullName evidence="13">Bromo domain-containing protein</fullName>
    </recommendedName>
</protein>
<sequence>MAESLFHEGVIAACFFTLYLLVISRLRSPPTTLPYPPGPKPLPILGNALDLPRRNPQQKYRQWRQHYGEIVHLTAAKQHILIVNTPKAAFDLLEKRGKIYSDRPASVMVKMIGLDDTWTLLPYGETLRSFRRLGRQFMGVHAIRKYQSIQEEEARSFAKSILVSPSQLQEHVNRTTSTIMLRLLYGYSPSKELDSLSSAAQQLASDAAKMLSASSRILDIFPLLRHVPSWFPLFSFKRKAADIGKTYQYVFDEPFEMVSCLHSPATSLCGTLLEDGKDNNLEKEHLVKMFLGSAYPPGQETTAATLIVFFLLMAKYPEVQERAREEILSITGDHRLPTLADKPGLSYLLAVLKEILRWHAVTPLGTIVFPNIWEILHDPDRYEDPFSFKPERFLAPPFAEKDGYPYDPFSYVFGFGRRSCPGMHLAENSLLIIIATVLVTCCIEPCRDEDGSPINMEEKFSPTLVSIGDLRNLVILGVASTNIITLHEKRRLLMKLKRELGNIDAMGISTDLPRSKRRKQGSSAMSPPGNANIEIAGVTNGEAHTKDDKSLVKEQGFKIYNAVVNAKGEGDRVLSYDFQHLPPKRTYADYYILIAEPIALDGIKAKLDRGAYSSLEDVKHDFDTCFRNAKKYNMKDSQIWRDAKDLHRVALEEYMSIAGPNDNIDILGSESDENDNDNDGDYEGEGKNKSPKGRRGRPISVIRLMRIRMQKLVEKTDDDGRLITEAFMELPDKKTYPIYYKTIKRLMCFETILKRIKRKEYTTISQFAADVELVFSNALTFNEEHSSIWEDAMTLKNYFRELMSDLPSQFALPEYSLNAKPLPVQNGKLKLRLPAFSPMQAQSTTENTSNGAGTSLKVKLPPLAAANVPMAAAAIAPAPVATQQPASSAPTTRQQAATKATPNIAPHPPLQPPLVPTPGTTYLQPMTYSPLHPHQPQPQYQYHQPNMPIPQSTVNSISPSPSSSTPVSANVVFDHPLHSMILKTMPLGRTIRLDSSEGVRTWVLRLSKGETKLDIREVKFLEDEESDEDEEESVNTSNSGKGEVFVKANGILITAKIPNIKEGEGIWEVSELKPGANTLEVGEQSGEVWKIVLQRPLVKM</sequence>
<evidence type="ECO:0000256" key="7">
    <source>
        <dbReference type="ARBA" id="ARBA00023004"/>
    </source>
</evidence>
<dbReference type="Gene3D" id="1.20.920.10">
    <property type="entry name" value="Bromodomain-like"/>
    <property type="match status" value="2"/>
</dbReference>
<dbReference type="GO" id="GO:0004497">
    <property type="term" value="F:monooxygenase activity"/>
    <property type="evidence" value="ECO:0007669"/>
    <property type="project" value="UniProtKB-KW"/>
</dbReference>
<dbReference type="GO" id="GO:0005506">
    <property type="term" value="F:iron ion binding"/>
    <property type="evidence" value="ECO:0007669"/>
    <property type="project" value="InterPro"/>
</dbReference>
<dbReference type="AlphaFoldDB" id="A0AAV5AFE5"/>
<keyword evidence="9 11" id="KW-0103">Bromodomain</keyword>
<dbReference type="InterPro" id="IPR036427">
    <property type="entry name" value="Bromodomain-like_sf"/>
</dbReference>
<feature type="domain" description="Bromo" evidence="13">
    <location>
        <begin position="719"/>
        <end position="789"/>
    </location>
</feature>
<dbReference type="CDD" id="cd11065">
    <property type="entry name" value="CYP64-like"/>
    <property type="match status" value="1"/>
</dbReference>
<dbReference type="PROSITE" id="PS50014">
    <property type="entry name" value="BROMODOMAIN_2"/>
    <property type="match status" value="2"/>
</dbReference>
<comment type="similarity">
    <text evidence="3">Belongs to the cytochrome P450 family.</text>
</comment>
<keyword evidence="4 10" id="KW-0349">Heme</keyword>
<dbReference type="Pfam" id="PF00067">
    <property type="entry name" value="p450"/>
    <property type="match status" value="1"/>
</dbReference>
<evidence type="ECO:0000256" key="6">
    <source>
        <dbReference type="ARBA" id="ARBA00023002"/>
    </source>
</evidence>
<dbReference type="InterPro" id="IPR001487">
    <property type="entry name" value="Bromodomain"/>
</dbReference>
<evidence type="ECO:0000256" key="10">
    <source>
        <dbReference type="PIRSR" id="PIRSR602401-1"/>
    </source>
</evidence>
<dbReference type="PROSITE" id="PS00086">
    <property type="entry name" value="CYTOCHROME_P450"/>
    <property type="match status" value="1"/>
</dbReference>
<feature type="domain" description="Bromo" evidence="13">
    <location>
        <begin position="570"/>
        <end position="640"/>
    </location>
</feature>
<evidence type="ECO:0000259" key="13">
    <source>
        <dbReference type="PROSITE" id="PS50014"/>
    </source>
</evidence>
<feature type="binding site" description="axial binding residue" evidence="10">
    <location>
        <position position="420"/>
    </location>
    <ligand>
        <name>heme</name>
        <dbReference type="ChEBI" id="CHEBI:30413"/>
    </ligand>
    <ligandPart>
        <name>Fe</name>
        <dbReference type="ChEBI" id="CHEBI:18248"/>
    </ligandPart>
</feature>
<dbReference type="PRINTS" id="PR00463">
    <property type="entry name" value="EP450I"/>
</dbReference>
<dbReference type="InterPro" id="IPR036396">
    <property type="entry name" value="Cyt_P450_sf"/>
</dbReference>
<accession>A0AAV5AFE5</accession>
<dbReference type="Pfam" id="PF00439">
    <property type="entry name" value="Bromodomain"/>
    <property type="match status" value="2"/>
</dbReference>
<evidence type="ECO:0000256" key="11">
    <source>
        <dbReference type="PROSITE-ProRule" id="PRU00035"/>
    </source>
</evidence>
<evidence type="ECO:0000256" key="9">
    <source>
        <dbReference type="ARBA" id="ARBA00023117"/>
    </source>
</evidence>
<dbReference type="InterPro" id="IPR017972">
    <property type="entry name" value="Cyt_P450_CS"/>
</dbReference>
<dbReference type="PRINTS" id="PR00503">
    <property type="entry name" value="BROMODOMAIN"/>
</dbReference>
<dbReference type="SUPFAM" id="SSF47370">
    <property type="entry name" value="Bromodomain"/>
    <property type="match status" value="2"/>
</dbReference>
<keyword evidence="6" id="KW-0560">Oxidoreductase</keyword>
<dbReference type="Gene3D" id="1.10.630.10">
    <property type="entry name" value="Cytochrome P450"/>
    <property type="match status" value="1"/>
</dbReference>
<dbReference type="InterPro" id="IPR002401">
    <property type="entry name" value="Cyt_P450_E_grp-I"/>
</dbReference>
<feature type="region of interest" description="Disordered" evidence="12">
    <location>
        <begin position="665"/>
        <end position="695"/>
    </location>
</feature>
<reference evidence="14" key="1">
    <citation type="submission" date="2021-10" db="EMBL/GenBank/DDBJ databases">
        <title>De novo Genome Assembly of Clathrus columnatus (Basidiomycota, Fungi) Using Illumina and Nanopore Sequence Data.</title>
        <authorList>
            <person name="Ogiso-Tanaka E."/>
            <person name="Itagaki H."/>
            <person name="Hosoya T."/>
            <person name="Hosaka K."/>
        </authorList>
    </citation>
    <scope>NUCLEOTIDE SEQUENCE</scope>
    <source>
        <strain evidence="14">MO-923</strain>
    </source>
</reference>
<organism evidence="14 15">
    <name type="scientific">Clathrus columnatus</name>
    <dbReference type="NCBI Taxonomy" id="1419009"/>
    <lineage>
        <taxon>Eukaryota</taxon>
        <taxon>Fungi</taxon>
        <taxon>Dikarya</taxon>
        <taxon>Basidiomycota</taxon>
        <taxon>Agaricomycotina</taxon>
        <taxon>Agaricomycetes</taxon>
        <taxon>Phallomycetidae</taxon>
        <taxon>Phallales</taxon>
        <taxon>Clathraceae</taxon>
        <taxon>Clathrus</taxon>
    </lineage>
</organism>
<evidence type="ECO:0000256" key="5">
    <source>
        <dbReference type="ARBA" id="ARBA00022723"/>
    </source>
</evidence>
<comment type="cofactor">
    <cofactor evidence="1 10">
        <name>heme</name>
        <dbReference type="ChEBI" id="CHEBI:30413"/>
    </cofactor>
</comment>
<gene>
    <name evidence="14" type="ORF">Clacol_007618</name>
</gene>
<keyword evidence="8" id="KW-0503">Monooxygenase</keyword>
<evidence type="ECO:0000313" key="15">
    <source>
        <dbReference type="Proteomes" id="UP001050691"/>
    </source>
</evidence>
<keyword evidence="5 10" id="KW-0479">Metal-binding</keyword>
<evidence type="ECO:0000256" key="1">
    <source>
        <dbReference type="ARBA" id="ARBA00001971"/>
    </source>
</evidence>
<comment type="pathway">
    <text evidence="2">Secondary metabolite biosynthesis.</text>
</comment>
<dbReference type="GO" id="GO:0020037">
    <property type="term" value="F:heme binding"/>
    <property type="evidence" value="ECO:0007669"/>
    <property type="project" value="InterPro"/>
</dbReference>
<feature type="compositionally biased region" description="Acidic residues" evidence="12">
    <location>
        <begin position="670"/>
        <end position="683"/>
    </location>
</feature>
<evidence type="ECO:0000256" key="12">
    <source>
        <dbReference type="SAM" id="MobiDB-lite"/>
    </source>
</evidence>
<dbReference type="Proteomes" id="UP001050691">
    <property type="component" value="Unassembled WGS sequence"/>
</dbReference>
<dbReference type="PRINTS" id="PR00385">
    <property type="entry name" value="P450"/>
</dbReference>
<dbReference type="InterPro" id="IPR001128">
    <property type="entry name" value="Cyt_P450"/>
</dbReference>
<dbReference type="EMBL" id="BPWL01000008">
    <property type="protein sequence ID" value="GJJ13366.1"/>
    <property type="molecule type" value="Genomic_DNA"/>
</dbReference>
<dbReference type="SUPFAM" id="SSF48264">
    <property type="entry name" value="Cytochrome P450"/>
    <property type="match status" value="1"/>
</dbReference>
<dbReference type="CDD" id="cd04369">
    <property type="entry name" value="Bromodomain"/>
    <property type="match status" value="1"/>
</dbReference>
<dbReference type="GO" id="GO:0016705">
    <property type="term" value="F:oxidoreductase activity, acting on paired donors, with incorporation or reduction of molecular oxygen"/>
    <property type="evidence" value="ECO:0007669"/>
    <property type="project" value="InterPro"/>
</dbReference>
<name>A0AAV5AFE5_9AGAM</name>
<dbReference type="PANTHER" id="PTHR46300">
    <property type="entry name" value="P450, PUTATIVE (EUROFUNG)-RELATED-RELATED"/>
    <property type="match status" value="1"/>
</dbReference>
<feature type="region of interest" description="Disordered" evidence="12">
    <location>
        <begin position="883"/>
        <end position="909"/>
    </location>
</feature>
<proteinExistence type="inferred from homology"/>
<feature type="region of interest" description="Disordered" evidence="12">
    <location>
        <begin position="512"/>
        <end position="532"/>
    </location>
</feature>